<evidence type="ECO:0000259" key="8">
    <source>
        <dbReference type="Pfam" id="PF00108"/>
    </source>
</evidence>
<name>A0A3B7MWS4_9BACT</name>
<dbReference type="OrthoDB" id="9764892at2"/>
<comment type="similarity">
    <text evidence="2 7">Belongs to the thiolase-like superfamily. Thiolase family.</text>
</comment>
<dbReference type="Pfam" id="PF00108">
    <property type="entry name" value="Thiolase_N"/>
    <property type="match status" value="1"/>
</dbReference>
<evidence type="ECO:0000256" key="4">
    <source>
        <dbReference type="ARBA" id="ARBA00023315"/>
    </source>
</evidence>
<gene>
    <name evidence="10" type="ORF">D3H65_27320</name>
</gene>
<dbReference type="NCBIfam" id="TIGR01930">
    <property type="entry name" value="AcCoA-C-Actrans"/>
    <property type="match status" value="1"/>
</dbReference>
<dbReference type="Proteomes" id="UP000263900">
    <property type="component" value="Chromosome"/>
</dbReference>
<reference evidence="10 11" key="1">
    <citation type="submission" date="2018-09" db="EMBL/GenBank/DDBJ databases">
        <title>Genome sequencing of strain 6GH32-13.</title>
        <authorList>
            <person name="Weon H.-Y."/>
            <person name="Heo J."/>
            <person name="Kwon S.-W."/>
        </authorList>
    </citation>
    <scope>NUCLEOTIDE SEQUENCE [LARGE SCALE GENOMIC DNA]</scope>
    <source>
        <strain evidence="10 11">5GH32-13</strain>
    </source>
</reference>
<dbReference type="InterPro" id="IPR020617">
    <property type="entry name" value="Thiolase_C"/>
</dbReference>
<evidence type="ECO:0000259" key="9">
    <source>
        <dbReference type="Pfam" id="PF02803"/>
    </source>
</evidence>
<dbReference type="GO" id="GO:0005737">
    <property type="term" value="C:cytoplasm"/>
    <property type="evidence" value="ECO:0007669"/>
    <property type="project" value="UniProtKB-ARBA"/>
</dbReference>
<evidence type="ECO:0000256" key="1">
    <source>
        <dbReference type="ARBA" id="ARBA00005189"/>
    </source>
</evidence>
<evidence type="ECO:0000256" key="7">
    <source>
        <dbReference type="RuleBase" id="RU003557"/>
    </source>
</evidence>
<protein>
    <recommendedName>
        <fullName evidence="5">acetyl-CoA C-acyltransferase</fullName>
        <ecNumber evidence="5">2.3.1.16</ecNumber>
    </recommendedName>
</protein>
<organism evidence="10 11">
    <name type="scientific">Paraflavitalea soli</name>
    <dbReference type="NCBI Taxonomy" id="2315862"/>
    <lineage>
        <taxon>Bacteria</taxon>
        <taxon>Pseudomonadati</taxon>
        <taxon>Bacteroidota</taxon>
        <taxon>Chitinophagia</taxon>
        <taxon>Chitinophagales</taxon>
        <taxon>Chitinophagaceae</taxon>
        <taxon>Paraflavitalea</taxon>
    </lineage>
</organism>
<dbReference type="RefSeq" id="WP_119053342.1">
    <property type="nucleotide sequence ID" value="NZ_CP032157.1"/>
</dbReference>
<comment type="pathway">
    <text evidence="1">Lipid metabolism.</text>
</comment>
<dbReference type="InterPro" id="IPR016039">
    <property type="entry name" value="Thiolase-like"/>
</dbReference>
<keyword evidence="3 7" id="KW-0808">Transferase</keyword>
<dbReference type="PROSITE" id="PS00099">
    <property type="entry name" value="THIOLASE_3"/>
    <property type="match status" value="1"/>
</dbReference>
<evidence type="ECO:0000256" key="3">
    <source>
        <dbReference type="ARBA" id="ARBA00022679"/>
    </source>
</evidence>
<feature type="domain" description="Thiolase C-terminal" evidence="9">
    <location>
        <begin position="268"/>
        <end position="389"/>
    </location>
</feature>
<dbReference type="GO" id="GO:0006635">
    <property type="term" value="P:fatty acid beta-oxidation"/>
    <property type="evidence" value="ECO:0007669"/>
    <property type="project" value="TreeGrafter"/>
</dbReference>
<dbReference type="PROSITE" id="PS00737">
    <property type="entry name" value="THIOLASE_2"/>
    <property type="match status" value="1"/>
</dbReference>
<dbReference type="FunFam" id="3.40.47.10:FF:000010">
    <property type="entry name" value="Acetyl-CoA acetyltransferase (Thiolase)"/>
    <property type="match status" value="1"/>
</dbReference>
<dbReference type="InterPro" id="IPR020613">
    <property type="entry name" value="Thiolase_CS"/>
</dbReference>
<evidence type="ECO:0000256" key="6">
    <source>
        <dbReference type="PIRSR" id="PIRSR000429-1"/>
    </source>
</evidence>
<dbReference type="PIRSF" id="PIRSF000429">
    <property type="entry name" value="Ac-CoA_Ac_transf"/>
    <property type="match status" value="1"/>
</dbReference>
<feature type="active site" description="Proton acceptor" evidence="6">
    <location>
        <position position="377"/>
    </location>
</feature>
<keyword evidence="4 7" id="KW-0012">Acyltransferase</keyword>
<feature type="active site" description="Proton acceptor" evidence="6">
    <location>
        <position position="347"/>
    </location>
</feature>
<accession>A0A3B7MWS4</accession>
<evidence type="ECO:0000256" key="2">
    <source>
        <dbReference type="ARBA" id="ARBA00010982"/>
    </source>
</evidence>
<dbReference type="CDD" id="cd00751">
    <property type="entry name" value="thiolase"/>
    <property type="match status" value="1"/>
</dbReference>
<dbReference type="SUPFAM" id="SSF53901">
    <property type="entry name" value="Thiolase-like"/>
    <property type="match status" value="2"/>
</dbReference>
<dbReference type="PROSITE" id="PS00098">
    <property type="entry name" value="THIOLASE_1"/>
    <property type="match status" value="1"/>
</dbReference>
<dbReference type="InterPro" id="IPR020610">
    <property type="entry name" value="Thiolase_AS"/>
</dbReference>
<dbReference type="PANTHER" id="PTHR43853">
    <property type="entry name" value="3-KETOACYL-COA THIOLASE, PEROXISOMAL"/>
    <property type="match status" value="1"/>
</dbReference>
<dbReference type="InterPro" id="IPR020616">
    <property type="entry name" value="Thiolase_N"/>
</dbReference>
<dbReference type="EC" id="2.3.1.16" evidence="5"/>
<dbReference type="Gene3D" id="3.40.47.10">
    <property type="match status" value="1"/>
</dbReference>
<dbReference type="AlphaFoldDB" id="A0A3B7MWS4"/>
<evidence type="ECO:0000256" key="5">
    <source>
        <dbReference type="ARBA" id="ARBA00024073"/>
    </source>
</evidence>
<evidence type="ECO:0000313" key="11">
    <source>
        <dbReference type="Proteomes" id="UP000263900"/>
    </source>
</evidence>
<sequence>MQEAYIVAGFRTAVGKSKRGVFRFYRPDDLAVDVIKGLMASVPQLDAKRVDDLIVGNAVPEAEQGLQVGRIIAARALGFDIPGMTVNRYCASGLETIAIATAKIRSGQAECIVAGGTESMSLVPTAGWKTVPAYSIAKDEPDYYLSMGLTAEAVAKEYNVNREDQDAFSYNSHKKAINAIQQGYFKSGILPITVEQVYVDEKGKKKTKSYVVDTDEGPRQDTSVEALAKLKPVFALNGSVTAGNSSQTSDGAAFVIVMGERMVNELGLKPIARLVNCASAGVHPRIMGIGPVEAVPKVLRQANMNLGQIDLVELNEAFASQALAVIRKLEINPDIVNINGGAIALGHPLGCTGTKLTIQITNDMKRLNKKYGIVTACVGGGQGIAGIIENIN</sequence>
<dbReference type="PANTHER" id="PTHR43853:SF21">
    <property type="entry name" value="STEROID 3-KETOACYL-COA THIOLASE"/>
    <property type="match status" value="1"/>
</dbReference>
<dbReference type="InterPro" id="IPR020615">
    <property type="entry name" value="Thiolase_acyl_enz_int_AS"/>
</dbReference>
<dbReference type="InterPro" id="IPR002155">
    <property type="entry name" value="Thiolase"/>
</dbReference>
<feature type="active site" description="Acyl-thioester intermediate" evidence="6">
    <location>
        <position position="90"/>
    </location>
</feature>
<evidence type="ECO:0000313" key="10">
    <source>
        <dbReference type="EMBL" id="AXY77466.1"/>
    </source>
</evidence>
<dbReference type="InterPro" id="IPR050215">
    <property type="entry name" value="Thiolase-like_sf_Thiolase"/>
</dbReference>
<dbReference type="KEGG" id="pseg:D3H65_27320"/>
<dbReference type="GO" id="GO:0003988">
    <property type="term" value="F:acetyl-CoA C-acyltransferase activity"/>
    <property type="evidence" value="ECO:0007669"/>
    <property type="project" value="UniProtKB-EC"/>
</dbReference>
<keyword evidence="11" id="KW-1185">Reference proteome</keyword>
<dbReference type="Pfam" id="PF02803">
    <property type="entry name" value="Thiolase_C"/>
    <property type="match status" value="1"/>
</dbReference>
<proteinExistence type="inferred from homology"/>
<feature type="domain" description="Thiolase N-terminal" evidence="8">
    <location>
        <begin position="5"/>
        <end position="260"/>
    </location>
</feature>
<dbReference type="EMBL" id="CP032157">
    <property type="protein sequence ID" value="AXY77466.1"/>
    <property type="molecule type" value="Genomic_DNA"/>
</dbReference>
<dbReference type="GO" id="GO:0010124">
    <property type="term" value="P:phenylacetate catabolic process"/>
    <property type="evidence" value="ECO:0007669"/>
    <property type="project" value="TreeGrafter"/>
</dbReference>